<dbReference type="Proteomes" id="UP000630718">
    <property type="component" value="Unassembled WGS sequence"/>
</dbReference>
<sequence>MRLLEPPGQVPGMGGEIHRGHVRSRDHIRWCTERYSAITSLSGTGASHKTLVNWVLTATPTGGSVWETSRKYSVP</sequence>
<reference evidence="1" key="2">
    <citation type="submission" date="2020-09" db="EMBL/GenBank/DDBJ databases">
        <authorList>
            <person name="Sun Q."/>
            <person name="Ohkuma M."/>
        </authorList>
    </citation>
    <scope>NUCLEOTIDE SEQUENCE</scope>
    <source>
        <strain evidence="1">JCM 4477</strain>
    </source>
</reference>
<accession>A0A919AHS1</accession>
<reference evidence="1" key="1">
    <citation type="journal article" date="2014" name="Int. J. Syst. Evol. Microbiol.">
        <title>Complete genome sequence of Corynebacterium casei LMG S-19264T (=DSM 44701T), isolated from a smear-ripened cheese.</title>
        <authorList>
            <consortium name="US DOE Joint Genome Institute (JGI-PGF)"/>
            <person name="Walter F."/>
            <person name="Albersmeier A."/>
            <person name="Kalinowski J."/>
            <person name="Ruckert C."/>
        </authorList>
    </citation>
    <scope>NUCLEOTIDE SEQUENCE</scope>
    <source>
        <strain evidence="1">JCM 4477</strain>
    </source>
</reference>
<evidence type="ECO:0000313" key="2">
    <source>
        <dbReference type="Proteomes" id="UP000630718"/>
    </source>
</evidence>
<keyword evidence="2" id="KW-1185">Reference proteome</keyword>
<dbReference type="EMBL" id="BNBI01000007">
    <property type="protein sequence ID" value="GHF06470.1"/>
    <property type="molecule type" value="Genomic_DNA"/>
</dbReference>
<comment type="caution">
    <text evidence="1">The sequence shown here is derived from an EMBL/GenBank/DDBJ whole genome shotgun (WGS) entry which is preliminary data.</text>
</comment>
<dbReference type="AlphaFoldDB" id="A0A919AHS1"/>
<protein>
    <submittedName>
        <fullName evidence="1">Uncharacterized protein</fullName>
    </submittedName>
</protein>
<name>A0A919AHS1_9ACTN</name>
<organism evidence="1 2">
    <name type="scientific">Streptomyces fumanus</name>
    <dbReference type="NCBI Taxonomy" id="67302"/>
    <lineage>
        <taxon>Bacteria</taxon>
        <taxon>Bacillati</taxon>
        <taxon>Actinomycetota</taxon>
        <taxon>Actinomycetes</taxon>
        <taxon>Kitasatosporales</taxon>
        <taxon>Streptomycetaceae</taxon>
        <taxon>Streptomyces</taxon>
    </lineage>
</organism>
<gene>
    <name evidence="1" type="ORF">GCM10018772_34250</name>
</gene>
<proteinExistence type="predicted"/>
<evidence type="ECO:0000313" key="1">
    <source>
        <dbReference type="EMBL" id="GHF06470.1"/>
    </source>
</evidence>